<sequence>MKLAGGVVILTNKNHVLEEASLPEFKKGIINILNGEEPVDIPKNIPIVQIVMSILIFALFITAIMLIIKYKRNKICKKMTWLFLGSLFLILSITLIPFLIYSTNSPWQTIKTFSADVALLISIIVTLLNVNGLISIYIALKSELVNKS</sequence>
<proteinExistence type="predicted"/>
<feature type="transmembrane region" description="Helical" evidence="1">
    <location>
        <begin position="120"/>
        <end position="140"/>
    </location>
</feature>
<dbReference type="AlphaFoldDB" id="J8HKS7"/>
<accession>J8HKS7</accession>
<organism evidence="2 3">
    <name type="scientific">Bacillus cereus VD048</name>
    <dbReference type="NCBI Taxonomy" id="1053226"/>
    <lineage>
        <taxon>Bacteria</taxon>
        <taxon>Bacillati</taxon>
        <taxon>Bacillota</taxon>
        <taxon>Bacilli</taxon>
        <taxon>Bacillales</taxon>
        <taxon>Bacillaceae</taxon>
        <taxon>Bacillus</taxon>
        <taxon>Bacillus cereus group</taxon>
    </lineage>
</organism>
<evidence type="ECO:0000313" key="2">
    <source>
        <dbReference type="EMBL" id="EJR33697.1"/>
    </source>
</evidence>
<keyword evidence="1" id="KW-0472">Membrane</keyword>
<evidence type="ECO:0000256" key="1">
    <source>
        <dbReference type="SAM" id="Phobius"/>
    </source>
</evidence>
<name>J8HKS7_BACCE</name>
<evidence type="ECO:0000313" key="3">
    <source>
        <dbReference type="Proteomes" id="UP000006960"/>
    </source>
</evidence>
<gene>
    <name evidence="2" type="ORF">IIG_02369</name>
</gene>
<keyword evidence="1" id="KW-0812">Transmembrane</keyword>
<reference evidence="2 3" key="1">
    <citation type="submission" date="2012-04" db="EMBL/GenBank/DDBJ databases">
        <title>The Genome Sequence of Bacillus cereus VD048.</title>
        <authorList>
            <consortium name="The Broad Institute Genome Sequencing Platform"/>
            <consortium name="The Broad Institute Genome Sequencing Center for Infectious Disease"/>
            <person name="Feldgarden M."/>
            <person name="Van der Auwera G.A."/>
            <person name="Mahillon J."/>
            <person name="Duprez V."/>
            <person name="Timmery S."/>
            <person name="Mattelet C."/>
            <person name="Dierick K."/>
            <person name="Sun M."/>
            <person name="Yu Z."/>
            <person name="Zhu L."/>
            <person name="Hu X."/>
            <person name="Shank E.B."/>
            <person name="Swiecicka I."/>
            <person name="Hansen B.M."/>
            <person name="Andrup L."/>
            <person name="Young S.K."/>
            <person name="Zeng Q."/>
            <person name="Gargeya S."/>
            <person name="Fitzgerald M."/>
            <person name="Haas B."/>
            <person name="Abouelleil A."/>
            <person name="Alvarado L."/>
            <person name="Arachchi H.M."/>
            <person name="Berlin A."/>
            <person name="Chapman S.B."/>
            <person name="Goldberg J."/>
            <person name="Griggs A."/>
            <person name="Gujja S."/>
            <person name="Hansen M."/>
            <person name="Howarth C."/>
            <person name="Imamovic A."/>
            <person name="Larimer J."/>
            <person name="McCowen C."/>
            <person name="Montmayeur A."/>
            <person name="Murphy C."/>
            <person name="Neiman D."/>
            <person name="Pearson M."/>
            <person name="Priest M."/>
            <person name="Roberts A."/>
            <person name="Saif S."/>
            <person name="Shea T."/>
            <person name="Sisk P."/>
            <person name="Sykes S."/>
            <person name="Wortman J."/>
            <person name="Nusbaum C."/>
            <person name="Birren B."/>
        </authorList>
    </citation>
    <scope>NUCLEOTIDE SEQUENCE [LARGE SCALE GENOMIC DNA]</scope>
    <source>
        <strain evidence="2 3">VD048</strain>
    </source>
</reference>
<keyword evidence="1" id="KW-1133">Transmembrane helix</keyword>
<dbReference type="EMBL" id="AHEU01000012">
    <property type="protein sequence ID" value="EJR33697.1"/>
    <property type="molecule type" value="Genomic_DNA"/>
</dbReference>
<dbReference type="Proteomes" id="UP000006960">
    <property type="component" value="Unassembled WGS sequence"/>
</dbReference>
<protein>
    <submittedName>
        <fullName evidence="2">Uncharacterized protein</fullName>
    </submittedName>
</protein>
<comment type="caution">
    <text evidence="2">The sequence shown here is derived from an EMBL/GenBank/DDBJ whole genome shotgun (WGS) entry which is preliminary data.</text>
</comment>
<dbReference type="PATRIC" id="fig|1053226.3.peg.2402"/>
<dbReference type="HOGENOM" id="CLU_1755152_0_0_9"/>
<feature type="transmembrane region" description="Helical" evidence="1">
    <location>
        <begin position="80"/>
        <end position="100"/>
    </location>
</feature>
<feature type="transmembrane region" description="Helical" evidence="1">
    <location>
        <begin position="47"/>
        <end position="68"/>
    </location>
</feature>